<dbReference type="InterPro" id="IPR036322">
    <property type="entry name" value="WD40_repeat_dom_sf"/>
</dbReference>
<feature type="repeat" description="WD" evidence="3">
    <location>
        <begin position="413"/>
        <end position="445"/>
    </location>
</feature>
<dbReference type="PROSITE" id="PS50294">
    <property type="entry name" value="WD_REPEATS_REGION"/>
    <property type="match status" value="4"/>
</dbReference>
<gene>
    <name evidence="4" type="ORF">OCBIM_22012419mg</name>
</gene>
<dbReference type="InterPro" id="IPR015943">
    <property type="entry name" value="WD40/YVTN_repeat-like_dom_sf"/>
</dbReference>
<evidence type="ECO:0000256" key="1">
    <source>
        <dbReference type="ARBA" id="ARBA00022574"/>
    </source>
</evidence>
<evidence type="ECO:0000256" key="2">
    <source>
        <dbReference type="ARBA" id="ARBA00022737"/>
    </source>
</evidence>
<sequence length="608" mass="69970">MYRDAVSKVRVGNEYSEEFRVGPNNPFLTQQFSADRNMLSGFVESAHVNDFQFETQRRTFASYGFPINWKHSLHYGNFFNARHNLQALQHDTACVIGLSPQITGYATDPSTEIESQTSVIGDVAKAEANKHLTVFEKTKCRPGDKRKRLRNDNAGDVDGYLGPWGKFVDEQTVMKPNEEEMKELDEILMKRNKIKRPPEEKVGDEKSTLHIKDATDYQGRSFLHPPHDVGVNLKSEDPPEKCFIPKKLIHTWTGHNKGISAIRWFPRYAHLMLSCSMDSKIKIWEVYNQRRCVRTYLGHKQAVRDICFNNDGTSFLSCAYDRYCKLWDTETEFLQLDALPNANHSVSVVGAFTCYRHEGQSGGKCISPFSSRKVPYCVKFNPDEDKQNLFVAGTSDKKIVCWDIRSGDIMQEYDRHLGAVNTITFVDQNRRFVTTSDDKSLRVWEWDVPVDFKYIADPSMHSMPAVTLSPNGKWLACQSMDNKICIFNVLNRFKFMKKKMFTGHMNNIVEMMHSTLGRRRAGVLSTTSSLVLDYFFIILKPEREEAKSICYIICGDADGKLYIWDWKTTKLYCQFKAHDDVCVATLWHPHETSKVATAGWDGIIKFWD</sequence>
<evidence type="ECO:0000313" key="4">
    <source>
        <dbReference type="EMBL" id="KOF89864.1"/>
    </source>
</evidence>
<accession>A0A0L8HL56</accession>
<dbReference type="GO" id="GO:0000398">
    <property type="term" value="P:mRNA splicing, via spliceosome"/>
    <property type="evidence" value="ECO:0007669"/>
    <property type="project" value="InterPro"/>
</dbReference>
<feature type="repeat" description="WD" evidence="3">
    <location>
        <begin position="252"/>
        <end position="286"/>
    </location>
</feature>
<dbReference type="Pfam" id="PF00400">
    <property type="entry name" value="WD40"/>
    <property type="match status" value="6"/>
</dbReference>
<protein>
    <submittedName>
        <fullName evidence="4">Uncharacterized protein</fullName>
    </submittedName>
</protein>
<dbReference type="InterPro" id="IPR019775">
    <property type="entry name" value="WD40_repeat_CS"/>
</dbReference>
<feature type="repeat" description="WD" evidence="3">
    <location>
        <begin position="575"/>
        <end position="608"/>
    </location>
</feature>
<dbReference type="PROSITE" id="PS50082">
    <property type="entry name" value="WD_REPEATS_2"/>
    <property type="match status" value="5"/>
</dbReference>
<evidence type="ECO:0000256" key="3">
    <source>
        <dbReference type="PROSITE-ProRule" id="PRU00221"/>
    </source>
</evidence>
<keyword evidence="1 3" id="KW-0853">WD repeat</keyword>
<dbReference type="SUPFAM" id="SSF50978">
    <property type="entry name" value="WD40 repeat-like"/>
    <property type="match status" value="1"/>
</dbReference>
<organism evidence="4">
    <name type="scientific">Octopus bimaculoides</name>
    <name type="common">California two-spotted octopus</name>
    <dbReference type="NCBI Taxonomy" id="37653"/>
    <lineage>
        <taxon>Eukaryota</taxon>
        <taxon>Metazoa</taxon>
        <taxon>Spiralia</taxon>
        <taxon>Lophotrochozoa</taxon>
        <taxon>Mollusca</taxon>
        <taxon>Cephalopoda</taxon>
        <taxon>Coleoidea</taxon>
        <taxon>Octopodiformes</taxon>
        <taxon>Octopoda</taxon>
        <taxon>Incirrata</taxon>
        <taxon>Octopodidae</taxon>
        <taxon>Octopus</taxon>
    </lineage>
</organism>
<reference evidence="4" key="1">
    <citation type="submission" date="2015-07" db="EMBL/GenBank/DDBJ databases">
        <title>MeaNS - Measles Nucleotide Surveillance Program.</title>
        <authorList>
            <person name="Tran T."/>
            <person name="Druce J."/>
        </authorList>
    </citation>
    <scope>NUCLEOTIDE SEQUENCE</scope>
    <source>
        <strain evidence="4">UCB-OBI-ISO-001</strain>
        <tissue evidence="4">Gonad</tissue>
    </source>
</reference>
<dbReference type="GO" id="GO:0003729">
    <property type="term" value="F:mRNA binding"/>
    <property type="evidence" value="ECO:0007669"/>
    <property type="project" value="TreeGrafter"/>
</dbReference>
<dbReference type="InterPro" id="IPR032847">
    <property type="entry name" value="PRPF17"/>
</dbReference>
<name>A0A0L8HL56_OCTBM</name>
<dbReference type="InterPro" id="IPR001680">
    <property type="entry name" value="WD40_rpt"/>
</dbReference>
<dbReference type="PANTHER" id="PTHR43979:SF1">
    <property type="entry name" value="PRE-MRNA-PROCESSING FACTOR 17"/>
    <property type="match status" value="1"/>
</dbReference>
<dbReference type="AlphaFoldDB" id="A0A0L8HL56"/>
<dbReference type="PANTHER" id="PTHR43979">
    <property type="entry name" value="PRE-MRNA-PROCESSING FACTOR 17"/>
    <property type="match status" value="1"/>
</dbReference>
<dbReference type="STRING" id="37653.A0A0L8HL56"/>
<dbReference type="PROSITE" id="PS00678">
    <property type="entry name" value="WD_REPEATS_1"/>
    <property type="match status" value="1"/>
</dbReference>
<dbReference type="EMBL" id="KQ417911">
    <property type="protein sequence ID" value="KOF89864.1"/>
    <property type="molecule type" value="Genomic_DNA"/>
</dbReference>
<dbReference type="GO" id="GO:0071013">
    <property type="term" value="C:catalytic step 2 spliceosome"/>
    <property type="evidence" value="ECO:0007669"/>
    <property type="project" value="InterPro"/>
</dbReference>
<dbReference type="Gene3D" id="2.130.10.10">
    <property type="entry name" value="YVTN repeat-like/Quinoprotein amine dehydrogenase"/>
    <property type="match status" value="3"/>
</dbReference>
<proteinExistence type="predicted"/>
<keyword evidence="2" id="KW-0677">Repeat</keyword>
<feature type="repeat" description="WD" evidence="3">
    <location>
        <begin position="378"/>
        <end position="412"/>
    </location>
</feature>
<dbReference type="SMART" id="SM00320">
    <property type="entry name" value="WD40"/>
    <property type="match status" value="7"/>
</dbReference>
<dbReference type="CDD" id="cd00200">
    <property type="entry name" value="WD40"/>
    <property type="match status" value="1"/>
</dbReference>
<feature type="repeat" description="WD" evidence="3">
    <location>
        <begin position="296"/>
        <end position="331"/>
    </location>
</feature>
<dbReference type="OrthoDB" id="10257301at2759"/>